<dbReference type="GO" id="GO:0006183">
    <property type="term" value="P:GTP biosynthetic process"/>
    <property type="evidence" value="ECO:0007669"/>
    <property type="project" value="InterPro"/>
</dbReference>
<feature type="active site" description="Pros-phosphohistidine intermediate" evidence="5">
    <location>
        <position position="204"/>
    </location>
</feature>
<dbReference type="GO" id="GO:0006228">
    <property type="term" value="P:UTP biosynthetic process"/>
    <property type="evidence" value="ECO:0007669"/>
    <property type="project" value="InterPro"/>
</dbReference>
<dbReference type="PRINTS" id="PR01243">
    <property type="entry name" value="NUCDPKINASE"/>
</dbReference>
<dbReference type="InterPro" id="IPR006602">
    <property type="entry name" value="DM10_dom"/>
</dbReference>
<gene>
    <name evidence="9" type="primary">100639531</name>
</gene>
<dbReference type="GO" id="GO:0005879">
    <property type="term" value="C:axonemal microtubule"/>
    <property type="evidence" value="ECO:0007669"/>
    <property type="project" value="TreeGrafter"/>
</dbReference>
<dbReference type="Proteomes" id="UP000007879">
    <property type="component" value="Unassembled WGS sequence"/>
</dbReference>
<dbReference type="GO" id="GO:0006241">
    <property type="term" value="P:CTP biosynthetic process"/>
    <property type="evidence" value="ECO:0007669"/>
    <property type="project" value="InterPro"/>
</dbReference>
<dbReference type="OMA" id="VCMCLEI"/>
<dbReference type="PANTHER" id="PTHR43109:SF2">
    <property type="entry name" value="NUCLEOSIDE DIPHOSPHATE KINASE 7"/>
    <property type="match status" value="1"/>
</dbReference>
<dbReference type="InterPro" id="IPR057579">
    <property type="entry name" value="DM10_NDK7"/>
</dbReference>
<accession>A0A1X7UVW0</accession>
<dbReference type="InterPro" id="IPR034907">
    <property type="entry name" value="NDK-like_dom"/>
</dbReference>
<evidence type="ECO:0000256" key="5">
    <source>
        <dbReference type="PIRSR" id="PIRSR036503-50"/>
    </source>
</evidence>
<dbReference type="InterPro" id="IPR001564">
    <property type="entry name" value="Nucleoside_diP_kinase"/>
</dbReference>
<keyword evidence="4" id="KW-0966">Cell projection</keyword>
<evidence type="ECO:0000256" key="7">
    <source>
        <dbReference type="RuleBase" id="RU004011"/>
    </source>
</evidence>
<proteinExistence type="inferred from homology"/>
<dbReference type="PIRSF" id="PIRSF036503">
    <property type="entry name" value="NDK7"/>
    <property type="match status" value="1"/>
</dbReference>
<evidence type="ECO:0000256" key="2">
    <source>
        <dbReference type="ARBA" id="ARBA00022490"/>
    </source>
</evidence>
<dbReference type="SMART" id="SM00676">
    <property type="entry name" value="DM10"/>
    <property type="match status" value="1"/>
</dbReference>
<dbReference type="Gene3D" id="3.30.70.141">
    <property type="entry name" value="Nucleoside diphosphate kinase-like domain"/>
    <property type="match status" value="2"/>
</dbReference>
<dbReference type="Pfam" id="PF25364">
    <property type="entry name" value="PH_NDK7_N"/>
    <property type="match status" value="1"/>
</dbReference>
<comment type="similarity">
    <text evidence="6 7">Belongs to the NDK family.</text>
</comment>
<dbReference type="PROSITE" id="PS51336">
    <property type="entry name" value="DM10"/>
    <property type="match status" value="1"/>
</dbReference>
<dbReference type="FunFam" id="3.30.70.141:FF:000004">
    <property type="entry name" value="Nucleoside diphosphate kinase 7"/>
    <property type="match status" value="1"/>
</dbReference>
<evidence type="ECO:0000256" key="4">
    <source>
        <dbReference type="ARBA" id="ARBA00023273"/>
    </source>
</evidence>
<dbReference type="InterPro" id="IPR037993">
    <property type="entry name" value="NDPk7B"/>
</dbReference>
<organism evidence="9">
    <name type="scientific">Amphimedon queenslandica</name>
    <name type="common">Sponge</name>
    <dbReference type="NCBI Taxonomy" id="400682"/>
    <lineage>
        <taxon>Eukaryota</taxon>
        <taxon>Metazoa</taxon>
        <taxon>Porifera</taxon>
        <taxon>Demospongiae</taxon>
        <taxon>Heteroscleromorpha</taxon>
        <taxon>Haplosclerida</taxon>
        <taxon>Niphatidae</taxon>
        <taxon>Amphimedon</taxon>
    </lineage>
</organism>
<dbReference type="InterPro" id="IPR011410">
    <property type="entry name" value="NDPK7"/>
</dbReference>
<dbReference type="CDD" id="cd04412">
    <property type="entry name" value="NDPk7B"/>
    <property type="match status" value="1"/>
</dbReference>
<dbReference type="Pfam" id="PF00334">
    <property type="entry name" value="NDK"/>
    <property type="match status" value="2"/>
</dbReference>
<dbReference type="SMART" id="SM00562">
    <property type="entry name" value="NDK"/>
    <property type="match status" value="2"/>
</dbReference>
<dbReference type="InterPro" id="IPR036850">
    <property type="entry name" value="NDK-like_dom_sf"/>
</dbReference>
<protein>
    <recommendedName>
        <fullName evidence="8">DM10 domain-containing protein</fullName>
    </recommendedName>
</protein>
<evidence type="ECO:0000256" key="1">
    <source>
        <dbReference type="ARBA" id="ARBA00004430"/>
    </source>
</evidence>
<dbReference type="PROSITE" id="PS51374">
    <property type="entry name" value="NDPK_LIKE"/>
    <property type="match status" value="2"/>
</dbReference>
<dbReference type="AlphaFoldDB" id="A0A1X7UVW0"/>
<name>A0A1X7UVW0_AMPQE</name>
<dbReference type="GO" id="GO:0005524">
    <property type="term" value="F:ATP binding"/>
    <property type="evidence" value="ECO:0007669"/>
    <property type="project" value="InterPro"/>
</dbReference>
<keyword evidence="3" id="KW-0206">Cytoskeleton</keyword>
<dbReference type="EnsemblMetazoa" id="Aqu2.1.31913_001">
    <property type="protein sequence ID" value="Aqu2.1.31913_001"/>
    <property type="gene ID" value="Aqu2.1.31913"/>
</dbReference>
<keyword evidence="2" id="KW-0963">Cytoplasm</keyword>
<dbReference type="EnsemblMetazoa" id="XM_003386551.3">
    <property type="protein sequence ID" value="XP_003386599.1"/>
    <property type="gene ID" value="LOC100639531"/>
</dbReference>
<dbReference type="SUPFAM" id="SSF54919">
    <property type="entry name" value="Nucleoside diphosphate kinase, NDK"/>
    <property type="match status" value="2"/>
</dbReference>
<keyword evidence="10" id="KW-1185">Reference proteome</keyword>
<dbReference type="PANTHER" id="PTHR43109">
    <property type="entry name" value="NUCLEOSIDE DIPHOSPHATE KINASE 7"/>
    <property type="match status" value="1"/>
</dbReference>
<dbReference type="eggNOG" id="KOG0888">
    <property type="taxonomic scope" value="Eukaryota"/>
</dbReference>
<reference evidence="9" key="2">
    <citation type="submission" date="2017-05" db="UniProtKB">
        <authorList>
            <consortium name="EnsemblMetazoa"/>
        </authorList>
    </citation>
    <scope>IDENTIFICATION</scope>
</reference>
<comment type="subcellular location">
    <subcellularLocation>
        <location evidence="1">Cytoplasm</location>
        <location evidence="1">Cytoskeleton</location>
        <location evidence="1">Cilium axoneme</location>
    </subcellularLocation>
</comment>
<feature type="domain" description="DM10" evidence="8">
    <location>
        <begin position="1"/>
        <end position="88"/>
    </location>
</feature>
<evidence type="ECO:0000256" key="6">
    <source>
        <dbReference type="PROSITE-ProRule" id="PRU00706"/>
    </source>
</evidence>
<dbReference type="InParanoid" id="A0A1X7UVW0"/>
<dbReference type="GO" id="GO:0004550">
    <property type="term" value="F:nucleoside diphosphate kinase activity"/>
    <property type="evidence" value="ECO:0007669"/>
    <property type="project" value="InterPro"/>
</dbReference>
<evidence type="ECO:0000259" key="8">
    <source>
        <dbReference type="PROSITE" id="PS51336"/>
    </source>
</evidence>
<comment type="caution">
    <text evidence="6">Lacks conserved residue(s) required for the propagation of feature annotation.</text>
</comment>
<dbReference type="OrthoDB" id="270127at2759"/>
<evidence type="ECO:0000313" key="9">
    <source>
        <dbReference type="EnsemblMetazoa" id="Aqu2.1.31913_001"/>
    </source>
</evidence>
<sequence>MEERYSFITDWYDSYASINRQYQLVFFPSDSTCEMIDIKQKRLFLRRSPSPVKLDEIFLGAVLNILSRQLKVVDFADDFTRSRLETRKQITLALIKPDSAIAHIGEILNAIISEGLTIAKMRMLRLTLKEAERFYRMSSSQILFNDDIQYISSGPLVAIELVGENAIQRWADILGPSDPAEARQVSPSSLRARFGTDQTHNVGHGSIGSEVAGREVEFFFKEGRGEILGSPTAEGCTLCIIKPDALKAGLSAKIIQDILSEGLEITGLGLYNVEKANAEEFYEVYKGVLHEYPDMVSLLTSGPSIAIALSGRNAQAQFRQLCGPPDPEIARHLRPHTLRAKYGKNKLENGVHCTDLPEDGPLEVEYFFKILDNGNN</sequence>
<evidence type="ECO:0000256" key="3">
    <source>
        <dbReference type="ARBA" id="ARBA00023212"/>
    </source>
</evidence>
<dbReference type="STRING" id="400682.A0A1X7UVW0"/>
<reference evidence="10" key="1">
    <citation type="journal article" date="2010" name="Nature">
        <title>The Amphimedon queenslandica genome and the evolution of animal complexity.</title>
        <authorList>
            <person name="Srivastava M."/>
            <person name="Simakov O."/>
            <person name="Chapman J."/>
            <person name="Fahey B."/>
            <person name="Gauthier M.E."/>
            <person name="Mitros T."/>
            <person name="Richards G.S."/>
            <person name="Conaco C."/>
            <person name="Dacre M."/>
            <person name="Hellsten U."/>
            <person name="Larroux C."/>
            <person name="Putnam N.H."/>
            <person name="Stanke M."/>
            <person name="Adamska M."/>
            <person name="Darling A."/>
            <person name="Degnan S.M."/>
            <person name="Oakley T.H."/>
            <person name="Plachetzki D.C."/>
            <person name="Zhai Y."/>
            <person name="Adamski M."/>
            <person name="Calcino A."/>
            <person name="Cummins S.F."/>
            <person name="Goodstein D.M."/>
            <person name="Harris C."/>
            <person name="Jackson D.J."/>
            <person name="Leys S.P."/>
            <person name="Shu S."/>
            <person name="Woodcroft B.J."/>
            <person name="Vervoort M."/>
            <person name="Kosik K.S."/>
            <person name="Manning G."/>
            <person name="Degnan B.M."/>
            <person name="Rokhsar D.S."/>
        </authorList>
    </citation>
    <scope>NUCLEOTIDE SEQUENCE [LARGE SCALE GENOMIC DNA]</scope>
</reference>
<dbReference type="KEGG" id="aqu:100639531"/>
<evidence type="ECO:0000313" key="10">
    <source>
        <dbReference type="Proteomes" id="UP000007879"/>
    </source>
</evidence>